<evidence type="ECO:0000313" key="2">
    <source>
        <dbReference type="EMBL" id="CAB3776231.1"/>
    </source>
</evidence>
<dbReference type="EMBL" id="CADIKI010000001">
    <property type="protein sequence ID" value="CAB3776231.1"/>
    <property type="molecule type" value="Genomic_DNA"/>
</dbReference>
<dbReference type="InterPro" id="IPR003018">
    <property type="entry name" value="GAF"/>
</dbReference>
<protein>
    <recommendedName>
        <fullName evidence="1">GAF domain-containing protein</fullName>
    </recommendedName>
</protein>
<gene>
    <name evidence="2" type="ORF">LMG27177_00099</name>
</gene>
<keyword evidence="3" id="KW-1185">Reference proteome</keyword>
<dbReference type="SUPFAM" id="SSF55781">
    <property type="entry name" value="GAF domain-like"/>
    <property type="match status" value="1"/>
</dbReference>
<sequence>MTFGLPAGGPLDLHTTLCIESRASIVVDDFDNDPVYCAHRTARIYKPGSYISVPIILPDGGDFGNLCAIDPAPTEPSNPRMSGKFEVFAELIAN</sequence>
<name>A0A6J5FET9_9BURK</name>
<evidence type="ECO:0000259" key="1">
    <source>
        <dbReference type="Pfam" id="PF01590"/>
    </source>
</evidence>
<dbReference type="AlphaFoldDB" id="A0A6J5FET9"/>
<evidence type="ECO:0000313" key="3">
    <source>
        <dbReference type="Proteomes" id="UP000494252"/>
    </source>
</evidence>
<dbReference type="RefSeq" id="WP_175157615.1">
    <property type="nucleotide sequence ID" value="NZ_CADIKI010000001.1"/>
</dbReference>
<feature type="domain" description="GAF" evidence="1">
    <location>
        <begin position="17"/>
        <end position="93"/>
    </location>
</feature>
<dbReference type="Pfam" id="PF01590">
    <property type="entry name" value="GAF"/>
    <property type="match status" value="1"/>
</dbReference>
<reference evidence="2 3" key="1">
    <citation type="submission" date="2020-04" db="EMBL/GenBank/DDBJ databases">
        <authorList>
            <person name="De Canck E."/>
        </authorList>
    </citation>
    <scope>NUCLEOTIDE SEQUENCE [LARGE SCALE GENOMIC DNA]</scope>
    <source>
        <strain evidence="2 3">LMG 27177</strain>
    </source>
</reference>
<organism evidence="2 3">
    <name type="scientific">Paraburkholderia fynbosensis</name>
    <dbReference type="NCBI Taxonomy" id="1200993"/>
    <lineage>
        <taxon>Bacteria</taxon>
        <taxon>Pseudomonadati</taxon>
        <taxon>Pseudomonadota</taxon>
        <taxon>Betaproteobacteria</taxon>
        <taxon>Burkholderiales</taxon>
        <taxon>Burkholderiaceae</taxon>
        <taxon>Paraburkholderia</taxon>
    </lineage>
</organism>
<proteinExistence type="predicted"/>
<accession>A0A6J5FET9</accession>
<dbReference type="Proteomes" id="UP000494252">
    <property type="component" value="Unassembled WGS sequence"/>
</dbReference>